<dbReference type="RefSeq" id="WP_015923380.1">
    <property type="nucleotide sequence ID" value="NC_011899.1"/>
</dbReference>
<protein>
    <submittedName>
        <fullName evidence="2">Uncharacterized protein</fullName>
    </submittedName>
</protein>
<evidence type="ECO:0000313" key="3">
    <source>
        <dbReference type="Proteomes" id="UP000000719"/>
    </source>
</evidence>
<evidence type="ECO:0000313" key="2">
    <source>
        <dbReference type="EMBL" id="ACL70410.1"/>
    </source>
</evidence>
<keyword evidence="3" id="KW-1185">Reference proteome</keyword>
<dbReference type="OrthoDB" id="1954102at2"/>
<sequence length="193" mass="22435">MGWFLILAGSLFIVLGFYFKYRGYQQIKVFIYRTEAATRKITADGIVEDTDEDIIKETKKDTTDGDTTGPSVAGNDIREDTDFLERVQRLKNISQNLDVILAEIQRKEDEIKKAVRNLEAYEDQDRKVHFNDIFYKTYEELKGQHLPEKYRDIIALSEQGYSPEKIAKKLDLGIRETRLILRLYKGKRSGEDG</sequence>
<dbReference type="InterPro" id="IPR046118">
    <property type="entry name" value="DUF6115"/>
</dbReference>
<feature type="coiled-coil region" evidence="1">
    <location>
        <begin position="90"/>
        <end position="124"/>
    </location>
</feature>
<dbReference type="KEGG" id="hor:Hore_16600"/>
<accession>B8CYP1</accession>
<name>B8CYP1_HALOH</name>
<dbReference type="STRING" id="373903.Hore_16600"/>
<dbReference type="Proteomes" id="UP000000719">
    <property type="component" value="Chromosome"/>
</dbReference>
<dbReference type="AlphaFoldDB" id="B8CYP1"/>
<dbReference type="Pfam" id="PF19610">
    <property type="entry name" value="DUF6115"/>
    <property type="match status" value="1"/>
</dbReference>
<dbReference type="EMBL" id="CP001098">
    <property type="protein sequence ID" value="ACL70410.1"/>
    <property type="molecule type" value="Genomic_DNA"/>
</dbReference>
<keyword evidence="1" id="KW-0175">Coiled coil</keyword>
<reference evidence="2 3" key="1">
    <citation type="journal article" date="2009" name="PLoS ONE">
        <title>Genome analysis of the anaerobic thermohalophilic bacterium Halothermothrix orenii.</title>
        <authorList>
            <person name="Mavromatis K."/>
            <person name="Ivanova N."/>
            <person name="Anderson I."/>
            <person name="Lykidis A."/>
            <person name="Hooper S.D."/>
            <person name="Sun H."/>
            <person name="Kunin V."/>
            <person name="Lapidus A."/>
            <person name="Hugenholtz P."/>
            <person name="Patel B."/>
            <person name="Kyrpides N.C."/>
        </authorList>
    </citation>
    <scope>NUCLEOTIDE SEQUENCE [LARGE SCALE GENOMIC DNA]</scope>
    <source>
        <strain evidence="3">H 168 / OCM 544 / DSM 9562</strain>
    </source>
</reference>
<evidence type="ECO:0000256" key="1">
    <source>
        <dbReference type="SAM" id="Coils"/>
    </source>
</evidence>
<proteinExistence type="predicted"/>
<dbReference type="HOGENOM" id="CLU_1407053_0_0_9"/>
<gene>
    <name evidence="2" type="ordered locus">Hore_16600</name>
</gene>
<organism evidence="2 3">
    <name type="scientific">Halothermothrix orenii (strain H 168 / OCM 544 / DSM 9562)</name>
    <dbReference type="NCBI Taxonomy" id="373903"/>
    <lineage>
        <taxon>Bacteria</taxon>
        <taxon>Bacillati</taxon>
        <taxon>Bacillota</taxon>
        <taxon>Clostridia</taxon>
        <taxon>Halanaerobiales</taxon>
        <taxon>Halothermotrichaceae</taxon>
        <taxon>Halothermothrix</taxon>
    </lineage>
</organism>